<feature type="region of interest" description="Disordered" evidence="2">
    <location>
        <begin position="180"/>
        <end position="199"/>
    </location>
</feature>
<reference evidence="3 4" key="1">
    <citation type="submission" date="2024-11" db="EMBL/GenBank/DDBJ databases">
        <title>Chromosome-level genome assembly of Eucalyptus globulus Labill. provides insights into its genome evolution.</title>
        <authorList>
            <person name="Li X."/>
        </authorList>
    </citation>
    <scope>NUCLEOTIDE SEQUENCE [LARGE SCALE GENOMIC DNA]</scope>
    <source>
        <strain evidence="3">CL2024</strain>
        <tissue evidence="3">Fresh tender leaves</tissue>
    </source>
</reference>
<proteinExistence type="predicted"/>
<comment type="caution">
    <text evidence="3">The sequence shown here is derived from an EMBL/GenBank/DDBJ whole genome shotgun (WGS) entry which is preliminary data.</text>
</comment>
<keyword evidence="4" id="KW-1185">Reference proteome</keyword>
<dbReference type="AlphaFoldDB" id="A0ABD3JCZ0"/>
<feature type="compositionally biased region" description="Low complexity" evidence="2">
    <location>
        <begin position="333"/>
        <end position="343"/>
    </location>
</feature>
<feature type="region of interest" description="Disordered" evidence="2">
    <location>
        <begin position="333"/>
        <end position="373"/>
    </location>
</feature>
<evidence type="ECO:0000313" key="3">
    <source>
        <dbReference type="EMBL" id="KAL3724984.1"/>
    </source>
</evidence>
<gene>
    <name evidence="3" type="ORF">ACJRO7_030059</name>
</gene>
<organism evidence="3 4">
    <name type="scientific">Eucalyptus globulus</name>
    <name type="common">Tasmanian blue gum</name>
    <dbReference type="NCBI Taxonomy" id="34317"/>
    <lineage>
        <taxon>Eukaryota</taxon>
        <taxon>Viridiplantae</taxon>
        <taxon>Streptophyta</taxon>
        <taxon>Embryophyta</taxon>
        <taxon>Tracheophyta</taxon>
        <taxon>Spermatophyta</taxon>
        <taxon>Magnoliopsida</taxon>
        <taxon>eudicotyledons</taxon>
        <taxon>Gunneridae</taxon>
        <taxon>Pentapetalae</taxon>
        <taxon>rosids</taxon>
        <taxon>malvids</taxon>
        <taxon>Myrtales</taxon>
        <taxon>Myrtaceae</taxon>
        <taxon>Myrtoideae</taxon>
        <taxon>Eucalypteae</taxon>
        <taxon>Eucalyptus</taxon>
    </lineage>
</organism>
<evidence type="ECO:0000313" key="4">
    <source>
        <dbReference type="Proteomes" id="UP001634007"/>
    </source>
</evidence>
<evidence type="ECO:0008006" key="5">
    <source>
        <dbReference type="Google" id="ProtNLM"/>
    </source>
</evidence>
<dbReference type="EMBL" id="JBJKBG010000008">
    <property type="protein sequence ID" value="KAL3724984.1"/>
    <property type="molecule type" value="Genomic_DNA"/>
</dbReference>
<dbReference type="Proteomes" id="UP001634007">
    <property type="component" value="Unassembled WGS sequence"/>
</dbReference>
<feature type="compositionally biased region" description="Polar residues" evidence="2">
    <location>
        <begin position="352"/>
        <end position="361"/>
    </location>
</feature>
<evidence type="ECO:0000256" key="1">
    <source>
        <dbReference type="SAM" id="Coils"/>
    </source>
</evidence>
<feature type="coiled-coil region" evidence="1">
    <location>
        <begin position="244"/>
        <end position="271"/>
    </location>
</feature>
<keyword evidence="1" id="KW-0175">Coiled coil</keyword>
<name>A0ABD3JCZ0_EUCGL</name>
<protein>
    <recommendedName>
        <fullName evidence="5">BZIP domain-containing protein</fullName>
    </recommendedName>
</protein>
<accession>A0ABD3JCZ0</accession>
<evidence type="ECO:0000256" key="2">
    <source>
        <dbReference type="SAM" id="MobiDB-lite"/>
    </source>
</evidence>
<sequence length="373" mass="42204">MDNNKNHVEEEEDLSFFDELNDLDGDQNFSKFMSQSSIDFSKLEQYMDDEMSRIPAQEMDDSVVVHVPHKLPTPSTMELPADVKEPWKKRSKSALEGSDITNHVEEEEDLSFFDELNDLDGDHNLSKFMSQSSIDFSKLEQYMDDEMSRIPAQEMDDSVVVHVPHKLPTPSTMELPADVKEPWKKRSKSALEESDVTNPRRSKRIMLRRASATKSENTRRVEEYLLEHKMKSLRVQARTRTTELATLEMKNQDLSNENTDLKKQKKTMVNQIHLQDAREDDIELGIQWLRTMASNPSVESMPFPFNPGNYADLLPNLQGYEHSSEAFLGFAGASSSATGGEDALPPCKADNNHSLNDSSGKNGLAEGSSKPAD</sequence>